<keyword evidence="2" id="KW-1185">Reference proteome</keyword>
<dbReference type="EMBL" id="BAABGA010000035">
    <property type="protein sequence ID" value="GAA4455811.1"/>
    <property type="molecule type" value="Genomic_DNA"/>
</dbReference>
<dbReference type="InterPro" id="IPR009003">
    <property type="entry name" value="Peptidase_S1_PA"/>
</dbReference>
<evidence type="ECO:0008006" key="3">
    <source>
        <dbReference type="Google" id="ProtNLM"/>
    </source>
</evidence>
<protein>
    <recommendedName>
        <fullName evidence="3">Trypsin</fullName>
    </recommendedName>
</protein>
<gene>
    <name evidence="1" type="ORF">GCM10023156_30420</name>
</gene>
<organism evidence="1 2">
    <name type="scientific">Novipirellula rosea</name>
    <dbReference type="NCBI Taxonomy" id="1031540"/>
    <lineage>
        <taxon>Bacteria</taxon>
        <taxon>Pseudomonadati</taxon>
        <taxon>Planctomycetota</taxon>
        <taxon>Planctomycetia</taxon>
        <taxon>Pirellulales</taxon>
        <taxon>Pirellulaceae</taxon>
        <taxon>Novipirellula</taxon>
    </lineage>
</organism>
<evidence type="ECO:0000313" key="2">
    <source>
        <dbReference type="Proteomes" id="UP001500840"/>
    </source>
</evidence>
<sequence length="269" mass="30513">MLPFLYDRTVVVIDTKDKPQSQKDRWSIFSGTVVDFGERLLFATASHCIDNFENPTRFMLMSHDGRFDAVDASVIRRTIAMDNDRPDVGILELDRSRFQSAYSHSVSTIDNIVVDCPDEYPATVMGAPSEEVKVFENGIRGILAGFTTAGLRQDAWPKINVTNPFDAAIDIIARYPNDNDTIRDEKGLRSTLPDPHGLSGGGYWVHRLDTSGIWHPGVSQLAAIQSSWQQKHEYIRLTKIEHWLRLVYSHYPELRDTIACAFPETFRPQ</sequence>
<accession>A0ABP8MVS4</accession>
<proteinExistence type="predicted"/>
<name>A0ABP8MVS4_9BACT</name>
<reference evidence="2" key="1">
    <citation type="journal article" date="2019" name="Int. J. Syst. Evol. Microbiol.">
        <title>The Global Catalogue of Microorganisms (GCM) 10K type strain sequencing project: providing services to taxonomists for standard genome sequencing and annotation.</title>
        <authorList>
            <consortium name="The Broad Institute Genomics Platform"/>
            <consortium name="The Broad Institute Genome Sequencing Center for Infectious Disease"/>
            <person name="Wu L."/>
            <person name="Ma J."/>
        </authorList>
    </citation>
    <scope>NUCLEOTIDE SEQUENCE [LARGE SCALE GENOMIC DNA]</scope>
    <source>
        <strain evidence="2">JCM 17759</strain>
    </source>
</reference>
<dbReference type="SUPFAM" id="SSF50494">
    <property type="entry name" value="Trypsin-like serine proteases"/>
    <property type="match status" value="1"/>
</dbReference>
<dbReference type="Proteomes" id="UP001500840">
    <property type="component" value="Unassembled WGS sequence"/>
</dbReference>
<comment type="caution">
    <text evidence="1">The sequence shown here is derived from an EMBL/GenBank/DDBJ whole genome shotgun (WGS) entry which is preliminary data.</text>
</comment>
<evidence type="ECO:0000313" key="1">
    <source>
        <dbReference type="EMBL" id="GAA4455811.1"/>
    </source>
</evidence>